<reference evidence="1 2" key="1">
    <citation type="journal article" date="2018" name="Evol. Lett.">
        <title>Horizontal gene cluster transfer increased hallucinogenic mushroom diversity.</title>
        <authorList>
            <person name="Reynolds H.T."/>
            <person name="Vijayakumar V."/>
            <person name="Gluck-Thaler E."/>
            <person name="Korotkin H.B."/>
            <person name="Matheny P.B."/>
            <person name="Slot J.C."/>
        </authorList>
    </citation>
    <scope>NUCLEOTIDE SEQUENCE [LARGE SCALE GENOMIC DNA]</scope>
    <source>
        <strain evidence="1 2">2631</strain>
    </source>
</reference>
<sequence length="84" mass="9304">MSFSTSLEKSSRMIVVVEDETGSSQNPLRIAGSGGDTMIKAIGMERWTANCAKVRKAKDGFGILEDHINPIRPRRRHLQGETEC</sequence>
<dbReference type="Proteomes" id="UP000283269">
    <property type="component" value="Unassembled WGS sequence"/>
</dbReference>
<accession>A0A409WYX5</accession>
<dbReference type="EMBL" id="NHYD01002989">
    <property type="protein sequence ID" value="PPQ83686.1"/>
    <property type="molecule type" value="Genomic_DNA"/>
</dbReference>
<organism evidence="1 2">
    <name type="scientific">Psilocybe cyanescens</name>
    <dbReference type="NCBI Taxonomy" id="93625"/>
    <lineage>
        <taxon>Eukaryota</taxon>
        <taxon>Fungi</taxon>
        <taxon>Dikarya</taxon>
        <taxon>Basidiomycota</taxon>
        <taxon>Agaricomycotina</taxon>
        <taxon>Agaricomycetes</taxon>
        <taxon>Agaricomycetidae</taxon>
        <taxon>Agaricales</taxon>
        <taxon>Agaricineae</taxon>
        <taxon>Strophariaceae</taxon>
        <taxon>Psilocybe</taxon>
    </lineage>
</organism>
<dbReference type="InParanoid" id="A0A409WYX5"/>
<dbReference type="AlphaFoldDB" id="A0A409WYX5"/>
<keyword evidence="2" id="KW-1185">Reference proteome</keyword>
<evidence type="ECO:0000313" key="2">
    <source>
        <dbReference type="Proteomes" id="UP000283269"/>
    </source>
</evidence>
<protein>
    <submittedName>
        <fullName evidence="1">Uncharacterized protein</fullName>
    </submittedName>
</protein>
<proteinExistence type="predicted"/>
<name>A0A409WYX5_PSICY</name>
<gene>
    <name evidence="1" type="ORF">CVT25_006154</name>
</gene>
<comment type="caution">
    <text evidence="1">The sequence shown here is derived from an EMBL/GenBank/DDBJ whole genome shotgun (WGS) entry which is preliminary data.</text>
</comment>
<evidence type="ECO:0000313" key="1">
    <source>
        <dbReference type="EMBL" id="PPQ83686.1"/>
    </source>
</evidence>